<dbReference type="PROSITE" id="PS51257">
    <property type="entry name" value="PROKAR_LIPOPROTEIN"/>
    <property type="match status" value="1"/>
</dbReference>
<dbReference type="PANTHER" id="PTHR43751:SF1">
    <property type="entry name" value="SULFATASE ATSG-RELATED"/>
    <property type="match status" value="1"/>
</dbReference>
<comment type="caution">
    <text evidence="3">The sequence shown here is derived from an EMBL/GenBank/DDBJ whole genome shotgun (WGS) entry which is preliminary data.</text>
</comment>
<sequence>MHTAARLLTLALLIATLSACETPQAADKPAAETSKPNIIFILTDDQRWDSVGFMGHPIAQTPNLDRLAAEGHTFNQAFVTSAICTPSRASYMLGQYERMHGINFNSGTSMAPEAWANSYPVLLRNAGYFTGYVGKNHLPIGEKGYYTGLMEKSFDYWYAGHHHIGFYPKDRHEIFDNAELDTQAEVVSEGIQAFLDPESNEAFMNNAIRFLEKRPDGQPFMLSVCLNLPHGFSTQSMEQRPTDDELYRTAYREWQSNLPLPDSYIAREDIQSPKLPADVLLADLRQTGYDWVDQPDTARERMIRVLQAVTGIDRMVGELREKLEELGIADNTILIFTSDHGLFNGEHGLGGKSLCYETNLRVPMVIYDPRVTQGRRSDDLALSIDIAPTILSMAGVSAPDSMQGMDLSPITRGQDVPWRDAAFGENLWSTIFGNPRCETVRTQEYRYIRYFANDNRELRERTPNNMLYTVTPEIAGRYEGWLTASIKGDPVVYEELFHIASDPYEVNNLANDPEYAEVLEDLRARCIELVAEAKGDVDTPPLTIPVTKNETKTNYRNNQ</sequence>
<reference evidence="3 4" key="1">
    <citation type="submission" date="2020-08" db="EMBL/GenBank/DDBJ databases">
        <title>Genomic Encyclopedia of Type Strains, Phase IV (KMG-IV): sequencing the most valuable type-strain genomes for metagenomic binning, comparative biology and taxonomic classification.</title>
        <authorList>
            <person name="Goeker M."/>
        </authorList>
    </citation>
    <scope>NUCLEOTIDE SEQUENCE [LARGE SCALE GENOMIC DNA]</scope>
    <source>
        <strain evidence="3 4">DSM 103725</strain>
    </source>
</reference>
<dbReference type="Proteomes" id="UP000541810">
    <property type="component" value="Unassembled WGS sequence"/>
</dbReference>
<feature type="signal peptide" evidence="1">
    <location>
        <begin position="1"/>
        <end position="25"/>
    </location>
</feature>
<feature type="chain" id="PRO_5030627294" evidence="1">
    <location>
        <begin position="26"/>
        <end position="559"/>
    </location>
</feature>
<dbReference type="CDD" id="cd16031">
    <property type="entry name" value="G6S_like"/>
    <property type="match status" value="1"/>
</dbReference>
<accession>A0A7X0HBH9</accession>
<keyword evidence="1" id="KW-0732">Signal</keyword>
<dbReference type="AlphaFoldDB" id="A0A7X0HBH9"/>
<dbReference type="Pfam" id="PF00884">
    <property type="entry name" value="Sulfatase"/>
    <property type="match status" value="1"/>
</dbReference>
<organism evidence="3 4">
    <name type="scientific">Algisphaera agarilytica</name>
    <dbReference type="NCBI Taxonomy" id="1385975"/>
    <lineage>
        <taxon>Bacteria</taxon>
        <taxon>Pseudomonadati</taxon>
        <taxon>Planctomycetota</taxon>
        <taxon>Phycisphaerae</taxon>
        <taxon>Phycisphaerales</taxon>
        <taxon>Phycisphaeraceae</taxon>
        <taxon>Algisphaera</taxon>
    </lineage>
</organism>
<protein>
    <submittedName>
        <fullName evidence="3">Arylsulfatase A-like enzyme</fullName>
    </submittedName>
</protein>
<name>A0A7X0HBH9_9BACT</name>
<dbReference type="InterPro" id="IPR000917">
    <property type="entry name" value="Sulfatase_N"/>
</dbReference>
<dbReference type="SUPFAM" id="SSF53649">
    <property type="entry name" value="Alkaline phosphatase-like"/>
    <property type="match status" value="1"/>
</dbReference>
<evidence type="ECO:0000313" key="4">
    <source>
        <dbReference type="Proteomes" id="UP000541810"/>
    </source>
</evidence>
<dbReference type="InterPro" id="IPR017850">
    <property type="entry name" value="Alkaline_phosphatase_core_sf"/>
</dbReference>
<dbReference type="EMBL" id="JACHGY010000001">
    <property type="protein sequence ID" value="MBB6431335.1"/>
    <property type="molecule type" value="Genomic_DNA"/>
</dbReference>
<evidence type="ECO:0000256" key="1">
    <source>
        <dbReference type="SAM" id="SignalP"/>
    </source>
</evidence>
<dbReference type="InterPro" id="IPR052701">
    <property type="entry name" value="GAG_Ulvan_Degrading_Sulfatases"/>
</dbReference>
<dbReference type="PANTHER" id="PTHR43751">
    <property type="entry name" value="SULFATASE"/>
    <property type="match status" value="1"/>
</dbReference>
<dbReference type="Gene3D" id="3.40.720.10">
    <property type="entry name" value="Alkaline Phosphatase, subunit A"/>
    <property type="match status" value="1"/>
</dbReference>
<dbReference type="RefSeq" id="WP_184678813.1">
    <property type="nucleotide sequence ID" value="NZ_JACHGY010000001.1"/>
</dbReference>
<proteinExistence type="predicted"/>
<keyword evidence="4" id="KW-1185">Reference proteome</keyword>
<evidence type="ECO:0000259" key="2">
    <source>
        <dbReference type="Pfam" id="PF00884"/>
    </source>
</evidence>
<feature type="domain" description="Sulfatase N-terminal" evidence="2">
    <location>
        <begin position="36"/>
        <end position="396"/>
    </location>
</feature>
<gene>
    <name evidence="3" type="ORF">HNQ40_003141</name>
</gene>
<evidence type="ECO:0000313" key="3">
    <source>
        <dbReference type="EMBL" id="MBB6431335.1"/>
    </source>
</evidence>